<evidence type="ECO:0000256" key="11">
    <source>
        <dbReference type="PIRNR" id="PIRNR009449"/>
    </source>
</evidence>
<evidence type="ECO:0000256" key="1">
    <source>
        <dbReference type="ARBA" id="ARBA00010564"/>
    </source>
</evidence>
<evidence type="ECO:0000256" key="2">
    <source>
        <dbReference type="ARBA" id="ARBA00019038"/>
    </source>
</evidence>
<reference evidence="15" key="2">
    <citation type="submission" date="2025-08" db="UniProtKB">
        <authorList>
            <consortium name="Ensembl"/>
        </authorList>
    </citation>
    <scope>IDENTIFICATION</scope>
</reference>
<reference evidence="15" key="3">
    <citation type="submission" date="2025-09" db="UniProtKB">
        <authorList>
            <consortium name="Ensembl"/>
        </authorList>
    </citation>
    <scope>IDENTIFICATION</scope>
</reference>
<dbReference type="GO" id="GO:0006269">
    <property type="term" value="P:DNA replication, synthesis of primer"/>
    <property type="evidence" value="ECO:0007669"/>
    <property type="project" value="UniProtKB-KW"/>
</dbReference>
<proteinExistence type="inferred from homology"/>
<keyword evidence="4 11" id="KW-0639">Primosome</keyword>
<accession>A0A669ER26</accession>
<dbReference type="FunFam" id="1.20.930.80:FF:000001">
    <property type="entry name" value="DNA primase large subunit"/>
    <property type="match status" value="1"/>
</dbReference>
<evidence type="ECO:0000256" key="4">
    <source>
        <dbReference type="ARBA" id="ARBA00022515"/>
    </source>
</evidence>
<feature type="binding site" evidence="12">
    <location>
        <position position="286"/>
    </location>
    <ligand>
        <name>[4Fe-4S] cluster</name>
        <dbReference type="ChEBI" id="CHEBI:49883"/>
    </ligand>
</feature>
<dbReference type="GO" id="GO:0003677">
    <property type="term" value="F:DNA binding"/>
    <property type="evidence" value="ECO:0007669"/>
    <property type="project" value="UniProtKB-UniRule"/>
</dbReference>
<dbReference type="CDD" id="cd07322">
    <property type="entry name" value="PriL_PriS_Eukaryotic"/>
    <property type="match status" value="1"/>
</dbReference>
<organism evidence="15 16">
    <name type="scientific">Oreochromis niloticus</name>
    <name type="common">Nile tilapia</name>
    <name type="synonym">Tilapia nilotica</name>
    <dbReference type="NCBI Taxonomy" id="8128"/>
    <lineage>
        <taxon>Eukaryota</taxon>
        <taxon>Metazoa</taxon>
        <taxon>Chordata</taxon>
        <taxon>Craniata</taxon>
        <taxon>Vertebrata</taxon>
        <taxon>Euteleostomi</taxon>
        <taxon>Actinopterygii</taxon>
        <taxon>Neopterygii</taxon>
        <taxon>Teleostei</taxon>
        <taxon>Neoteleostei</taxon>
        <taxon>Acanthomorphata</taxon>
        <taxon>Ovalentaria</taxon>
        <taxon>Cichlomorphae</taxon>
        <taxon>Cichliformes</taxon>
        <taxon>Cichlidae</taxon>
        <taxon>African cichlids</taxon>
        <taxon>Pseudocrenilabrinae</taxon>
        <taxon>Oreochromini</taxon>
        <taxon>Oreochromis</taxon>
    </lineage>
</organism>
<gene>
    <name evidence="15" type="primary">PRIM2</name>
    <name evidence="15" type="synonym">prim2</name>
</gene>
<reference evidence="16" key="1">
    <citation type="submission" date="2012-01" db="EMBL/GenBank/DDBJ databases">
        <title>The Genome Sequence of Oreochromis niloticus (Nile Tilapia).</title>
        <authorList>
            <consortium name="Broad Institute Genome Assembly Team"/>
            <consortium name="Broad Institute Sequencing Platform"/>
            <person name="Di Palma F."/>
            <person name="Johnson J."/>
            <person name="Lander E.S."/>
            <person name="Lindblad-Toh K."/>
        </authorList>
    </citation>
    <scope>NUCLEOTIDE SEQUENCE [LARGE SCALE GENOMIC DNA]</scope>
</reference>
<keyword evidence="16" id="KW-1185">Reference proteome</keyword>
<feature type="domain" description="DNA primase large subunit C-terminal" evidence="14">
    <location>
        <begin position="277"/>
        <end position="421"/>
    </location>
</feature>
<feature type="binding site" evidence="12">
    <location>
        <position position="383"/>
    </location>
    <ligand>
        <name>[4Fe-4S] cluster</name>
        <dbReference type="ChEBI" id="CHEBI:49883"/>
    </ligand>
</feature>
<evidence type="ECO:0000256" key="13">
    <source>
        <dbReference type="SAM" id="MobiDB-lite"/>
    </source>
</evidence>
<evidence type="ECO:0000256" key="9">
    <source>
        <dbReference type="ARBA" id="ARBA00023125"/>
    </source>
</evidence>
<evidence type="ECO:0000259" key="14">
    <source>
        <dbReference type="Pfam" id="PF04104"/>
    </source>
</evidence>
<dbReference type="GO" id="GO:0046872">
    <property type="term" value="F:metal ion binding"/>
    <property type="evidence" value="ECO:0007669"/>
    <property type="project" value="UniProtKB-UniRule"/>
</dbReference>
<keyword evidence="3 11" id="KW-0004">4Fe-4S</keyword>
<comment type="function">
    <text evidence="11">Regulatory subunit of the DNA primase complex and component of the DNA polymerase alpha complex (also known as the alpha DNA polymerase-primase complex) which play an essential role in the initiation of DNA synthesis. The primase subunit of the polymerase alpha complex initiates DNA synthesis by oligomerising short RNA primers on both leading and lagging strands.</text>
</comment>
<dbReference type="Proteomes" id="UP000005207">
    <property type="component" value="Linkage group LG13"/>
</dbReference>
<dbReference type="InterPro" id="IPR007238">
    <property type="entry name" value="DNA_primase_lsu_euk/arc"/>
</dbReference>
<dbReference type="AlphaFoldDB" id="A0A669ER26"/>
<keyword evidence="5 11" id="KW-0235">DNA replication</keyword>
<comment type="subunit">
    <text evidence="10">Heterodimer of a catalytic subunit PRIM1 and a regulatory subunit PRIM2, also known as the DNA primase complex. Interacts via (C-terminus) with PRIM1. Component of the alpha DNA polymerase complex (also known as the alpha DNA polymerase-primase complex) consisting of four subunits: the catalytic subunit POLA1, the regulatory subunit POLA2, and the primase complex subunits PRIM1 and PRIM2 respectively. Within the complex, POLA1 directly interacts with PRIM2.</text>
</comment>
<evidence type="ECO:0000256" key="6">
    <source>
        <dbReference type="ARBA" id="ARBA00022723"/>
    </source>
</evidence>
<dbReference type="PANTHER" id="PTHR10537">
    <property type="entry name" value="DNA PRIMASE LARGE SUBUNIT"/>
    <property type="match status" value="1"/>
</dbReference>
<evidence type="ECO:0000256" key="10">
    <source>
        <dbReference type="ARBA" id="ARBA00061902"/>
    </source>
</evidence>
<dbReference type="PIRSF" id="PIRSF009449">
    <property type="entry name" value="DNA_primase_large_subunit"/>
    <property type="match status" value="1"/>
</dbReference>
<dbReference type="GO" id="GO:0051539">
    <property type="term" value="F:4 iron, 4 sulfur cluster binding"/>
    <property type="evidence" value="ECO:0007669"/>
    <property type="project" value="UniProtKB-UniRule"/>
</dbReference>
<name>A0A669ER26_ORENI</name>
<dbReference type="GO" id="GO:0006270">
    <property type="term" value="P:DNA replication initiation"/>
    <property type="evidence" value="ECO:0007669"/>
    <property type="project" value="TreeGrafter"/>
</dbReference>
<comment type="similarity">
    <text evidence="1 11">Belongs to the eukaryotic-type primase large subunit family.</text>
</comment>
<dbReference type="Pfam" id="PF26466">
    <property type="entry name" value="DNA_primase_lrg_N"/>
    <property type="match status" value="1"/>
</dbReference>
<dbReference type="PANTHER" id="PTHR10537:SF3">
    <property type="entry name" value="DNA PRIMASE LARGE SUBUNIT"/>
    <property type="match status" value="1"/>
</dbReference>
<evidence type="ECO:0000256" key="7">
    <source>
        <dbReference type="ARBA" id="ARBA00023004"/>
    </source>
</evidence>
<evidence type="ECO:0000256" key="5">
    <source>
        <dbReference type="ARBA" id="ARBA00022705"/>
    </source>
</evidence>
<evidence type="ECO:0000313" key="16">
    <source>
        <dbReference type="Proteomes" id="UP000005207"/>
    </source>
</evidence>
<keyword evidence="9 11" id="KW-0238">DNA-binding</keyword>
<keyword evidence="6 11" id="KW-0479">Metal-binding</keyword>
<sequence>MQFGGRRKKNSINPQSELYGQHLQFYGQPPLENISLSEFETFAVERLKLLKTVENLGVSHVKLTDLYISKLEKELKLVYSYRKNDFYGPTEYEKRRKDHISHFILRLAYCQTEDLRRWFIQQEVDLFRFRFNDLDPKQQLEFLHKNNLRYDTISSEEKLKLKDQLINSSFGVSGITVMEHEFYKVPFQDALDLVRLRKVYLKQGYAYIPHQDIVTIVLNDFRTRLSKALALTARSLPAVHSDERLQPLLNHLSHAYVGQDYSIQKNVGKISLDQIDSLSGKSFPLCMRQLHQSLRENHHLRHGGRMQYGLFLKGIGLSLEQALQFWKMEFIRGKVDADKFDKAYAYSIRHMFGKEGKRTDYTPYSCMKVILSNPPSQGDHHGCPFRHSDPELLKQKLQVYKVSPSGINQVDSSFSLNHPNQYFLESQKLLGGGKDIKREMDAPQRSQENAASKGSTATQEVAANTSQHLAEMTEDLDSFFQDA</sequence>
<feature type="region of interest" description="Disordered" evidence="13">
    <location>
        <begin position="439"/>
        <end position="466"/>
    </location>
</feature>
<feature type="binding site" evidence="12">
    <location>
        <position position="366"/>
    </location>
    <ligand>
        <name>[4Fe-4S] cluster</name>
        <dbReference type="ChEBI" id="CHEBI:49883"/>
    </ligand>
</feature>
<dbReference type="InterPro" id="IPR016558">
    <property type="entry name" value="DNA_primase_lsu_euk"/>
</dbReference>
<dbReference type="Pfam" id="PF04104">
    <property type="entry name" value="DNA_primase_lrg"/>
    <property type="match status" value="1"/>
</dbReference>
<dbReference type="Gene3D" id="1.20.930.80">
    <property type="match status" value="1"/>
</dbReference>
<comment type="cofactor">
    <cofactor evidence="11">
        <name>[4Fe-4S] cluster</name>
        <dbReference type="ChEBI" id="CHEBI:49883"/>
    </cofactor>
    <text evidence="11">Binds 1 [4Fe-4S] cluster.</text>
</comment>
<evidence type="ECO:0000256" key="8">
    <source>
        <dbReference type="ARBA" id="ARBA00023014"/>
    </source>
</evidence>
<keyword evidence="7 11" id="KW-0408">Iron</keyword>
<dbReference type="GeneTree" id="ENSGT00390000009790"/>
<dbReference type="GO" id="GO:0005658">
    <property type="term" value="C:alpha DNA polymerase:primase complex"/>
    <property type="evidence" value="ECO:0007669"/>
    <property type="project" value="TreeGrafter"/>
</dbReference>
<evidence type="ECO:0000256" key="12">
    <source>
        <dbReference type="PIRSR" id="PIRSR009449-1"/>
    </source>
</evidence>
<evidence type="ECO:0000256" key="3">
    <source>
        <dbReference type="ARBA" id="ARBA00022485"/>
    </source>
</evidence>
<keyword evidence="8 11" id="KW-0411">Iron-sulfur</keyword>
<feature type="compositionally biased region" description="Polar residues" evidence="13">
    <location>
        <begin position="444"/>
        <end position="466"/>
    </location>
</feature>
<dbReference type="InterPro" id="IPR058560">
    <property type="entry name" value="DNA_primase_C"/>
</dbReference>
<evidence type="ECO:0000313" key="15">
    <source>
        <dbReference type="Ensembl" id="ENSONIP00000075374.1"/>
    </source>
</evidence>
<protein>
    <recommendedName>
        <fullName evidence="2 11">DNA primase large subunit</fullName>
    </recommendedName>
</protein>
<dbReference type="Ensembl" id="ENSONIT00000090427.1">
    <property type="protein sequence ID" value="ENSONIP00000075374.1"/>
    <property type="gene ID" value="ENSONIG00000009753.2"/>
</dbReference>